<dbReference type="GO" id="GO:0005737">
    <property type="term" value="C:cytoplasm"/>
    <property type="evidence" value="ECO:0007669"/>
    <property type="project" value="TreeGrafter"/>
</dbReference>
<organism evidence="5">
    <name type="scientific">Photinus pyralis</name>
    <name type="common">Common eastern firefly</name>
    <name type="synonym">Lampyris pyralis</name>
    <dbReference type="NCBI Taxonomy" id="7054"/>
    <lineage>
        <taxon>Eukaryota</taxon>
        <taxon>Metazoa</taxon>
        <taxon>Ecdysozoa</taxon>
        <taxon>Arthropoda</taxon>
        <taxon>Hexapoda</taxon>
        <taxon>Insecta</taxon>
        <taxon>Pterygota</taxon>
        <taxon>Neoptera</taxon>
        <taxon>Endopterygota</taxon>
        <taxon>Coleoptera</taxon>
        <taxon>Polyphaga</taxon>
        <taxon>Elateriformia</taxon>
        <taxon>Elateroidea</taxon>
        <taxon>Lampyridae</taxon>
        <taxon>Lampyrinae</taxon>
        <taxon>Photinus</taxon>
    </lineage>
</organism>
<evidence type="ECO:0000256" key="2">
    <source>
        <dbReference type="ARBA" id="ARBA00022723"/>
    </source>
</evidence>
<evidence type="ECO:0000256" key="1">
    <source>
        <dbReference type="ARBA" id="ARBA00001947"/>
    </source>
</evidence>
<dbReference type="GO" id="GO:0006145">
    <property type="term" value="P:purine nucleobase catabolic process"/>
    <property type="evidence" value="ECO:0007669"/>
    <property type="project" value="TreeGrafter"/>
</dbReference>
<evidence type="ECO:0000259" key="4">
    <source>
        <dbReference type="Pfam" id="PF01979"/>
    </source>
</evidence>
<dbReference type="InterPro" id="IPR032466">
    <property type="entry name" value="Metal_Hydrolase"/>
</dbReference>
<dbReference type="PANTHER" id="PTHR43668:SF2">
    <property type="entry name" value="ALLANTOINASE"/>
    <property type="match status" value="1"/>
</dbReference>
<dbReference type="InterPro" id="IPR006680">
    <property type="entry name" value="Amidohydro-rel"/>
</dbReference>
<accession>A0A1Y1K942</accession>
<dbReference type="Gene3D" id="3.20.20.140">
    <property type="entry name" value="Metal-dependent hydrolases"/>
    <property type="match status" value="1"/>
</dbReference>
<dbReference type="GO" id="GO:0004038">
    <property type="term" value="F:allantoinase activity"/>
    <property type="evidence" value="ECO:0007669"/>
    <property type="project" value="TreeGrafter"/>
</dbReference>
<keyword evidence="2" id="KW-0479">Metal-binding</keyword>
<sequence>MEPNKLFISENIIVDNKFLNGGILVNNAGKITKVLRHHEIAPYKKCQNVEIIDVGTHVIMPGIVDSHVHVNEPGRTDWEGYETATRAAAAGGVTTIVDMPLNSIPPTTTLHNFKQKLKAAQGKVYVDVAFWGGVIPGNQDDLMDLINAGVVGFKCFMCESGVEEFPCVNKEQIEVAMKILENTDSVLAVSCRFLGIFISFCYSFMQNLMVTVQQLQMMIRVSTVPFCEQDLRQWRSTLLSLLSNWREIIT</sequence>
<dbReference type="InterPro" id="IPR011059">
    <property type="entry name" value="Metal-dep_hydrolase_composite"/>
</dbReference>
<dbReference type="InterPro" id="IPR050138">
    <property type="entry name" value="DHOase/Allantoinase_Hydrolase"/>
</dbReference>
<dbReference type="InterPro" id="IPR002195">
    <property type="entry name" value="Dihydroorotase_CS"/>
</dbReference>
<name>A0A1Y1K942_PHOPY</name>
<dbReference type="PANTHER" id="PTHR43668">
    <property type="entry name" value="ALLANTOINASE"/>
    <property type="match status" value="1"/>
</dbReference>
<dbReference type="Pfam" id="PF01979">
    <property type="entry name" value="Amidohydro_1"/>
    <property type="match status" value="1"/>
</dbReference>
<dbReference type="EMBL" id="GEZM01094083">
    <property type="protein sequence ID" value="JAV55946.1"/>
    <property type="molecule type" value="Transcribed_RNA"/>
</dbReference>
<dbReference type="GO" id="GO:0046872">
    <property type="term" value="F:metal ion binding"/>
    <property type="evidence" value="ECO:0007669"/>
    <property type="project" value="UniProtKB-KW"/>
</dbReference>
<feature type="domain" description="Amidohydrolase-related" evidence="4">
    <location>
        <begin position="58"/>
        <end position="189"/>
    </location>
</feature>
<reference evidence="5" key="1">
    <citation type="journal article" date="2016" name="Sci. Rep.">
        <title>Molecular characterization of firefly nuptial gifts: a multi-omics approach sheds light on postcopulatory sexual selection.</title>
        <authorList>
            <person name="Al-Wathiqui N."/>
            <person name="Fallon T.R."/>
            <person name="South A."/>
            <person name="Weng J.K."/>
            <person name="Lewis S.M."/>
        </authorList>
    </citation>
    <scope>NUCLEOTIDE SEQUENCE</scope>
</reference>
<dbReference type="PROSITE" id="PS00482">
    <property type="entry name" value="DIHYDROOROTASE_1"/>
    <property type="match status" value="1"/>
</dbReference>
<comment type="cofactor">
    <cofactor evidence="1">
        <name>Zn(2+)</name>
        <dbReference type="ChEBI" id="CHEBI:29105"/>
    </cofactor>
</comment>
<evidence type="ECO:0000256" key="3">
    <source>
        <dbReference type="ARBA" id="ARBA00022801"/>
    </source>
</evidence>
<protein>
    <recommendedName>
        <fullName evidence="4">Amidohydrolase-related domain-containing protein</fullName>
    </recommendedName>
</protein>
<dbReference type="SUPFAM" id="SSF51338">
    <property type="entry name" value="Composite domain of metallo-dependent hydrolases"/>
    <property type="match status" value="1"/>
</dbReference>
<keyword evidence="3" id="KW-0378">Hydrolase</keyword>
<evidence type="ECO:0000313" key="5">
    <source>
        <dbReference type="EMBL" id="JAV55946.1"/>
    </source>
</evidence>
<dbReference type="SUPFAM" id="SSF51556">
    <property type="entry name" value="Metallo-dependent hydrolases"/>
    <property type="match status" value="1"/>
</dbReference>
<dbReference type="AlphaFoldDB" id="A0A1Y1K942"/>
<proteinExistence type="predicted"/>